<evidence type="ECO:0000313" key="1">
    <source>
        <dbReference type="EMBL" id="KAK9093555.1"/>
    </source>
</evidence>
<accession>A0AAP0HS46</accession>
<dbReference type="AlphaFoldDB" id="A0AAP0HS46"/>
<comment type="caution">
    <text evidence="1">The sequence shown here is derived from an EMBL/GenBank/DDBJ whole genome shotgun (WGS) entry which is preliminary data.</text>
</comment>
<gene>
    <name evidence="1" type="ORF">Syun_028466</name>
</gene>
<evidence type="ECO:0000313" key="2">
    <source>
        <dbReference type="Proteomes" id="UP001420932"/>
    </source>
</evidence>
<organism evidence="1 2">
    <name type="scientific">Stephania yunnanensis</name>
    <dbReference type="NCBI Taxonomy" id="152371"/>
    <lineage>
        <taxon>Eukaryota</taxon>
        <taxon>Viridiplantae</taxon>
        <taxon>Streptophyta</taxon>
        <taxon>Embryophyta</taxon>
        <taxon>Tracheophyta</taxon>
        <taxon>Spermatophyta</taxon>
        <taxon>Magnoliopsida</taxon>
        <taxon>Ranunculales</taxon>
        <taxon>Menispermaceae</taxon>
        <taxon>Menispermoideae</taxon>
        <taxon>Cissampelideae</taxon>
        <taxon>Stephania</taxon>
    </lineage>
</organism>
<protein>
    <submittedName>
        <fullName evidence="1">Uncharacterized protein</fullName>
    </submittedName>
</protein>
<dbReference type="EMBL" id="JBBNAF010000012">
    <property type="protein sequence ID" value="KAK9093555.1"/>
    <property type="molecule type" value="Genomic_DNA"/>
</dbReference>
<dbReference type="Proteomes" id="UP001420932">
    <property type="component" value="Unassembled WGS sequence"/>
</dbReference>
<name>A0AAP0HS46_9MAGN</name>
<reference evidence="1 2" key="1">
    <citation type="submission" date="2024-01" db="EMBL/GenBank/DDBJ databases">
        <title>Genome assemblies of Stephania.</title>
        <authorList>
            <person name="Yang L."/>
        </authorList>
    </citation>
    <scope>NUCLEOTIDE SEQUENCE [LARGE SCALE GENOMIC DNA]</scope>
    <source>
        <strain evidence="1">YNDBR</strain>
        <tissue evidence="1">Leaf</tissue>
    </source>
</reference>
<keyword evidence="2" id="KW-1185">Reference proteome</keyword>
<sequence>MLIAAVGHLYAFPYKEYANANIGALSSLTGRVAHALKFNDFYDDTFHQFAPTYHDYVLYNHTEGDDGEIKYRSRTFVPTGLEMDTMGNKSATDSRTDDIQQPSRLLALTLLRVLMPSWILLIIQQRQNLPCSSMCRVLI</sequence>
<proteinExistence type="predicted"/>